<dbReference type="EMBL" id="ML120351">
    <property type="protein sequence ID" value="RPB06116.1"/>
    <property type="molecule type" value="Genomic_DNA"/>
</dbReference>
<name>A0A3N4K6D4_9PEZI</name>
<sequence length="175" mass="20067">MADRPQPAIYLVSGSGPNTVAIAQIELRKVFSFHAMWKWILTKQPQFIGKAMVIENRFFVETEIVADDQELPIGTTGFHRIFDDASWDDCKIDLLAHNIPDFPGAANRKPIFSIRVLQPDIDVFDFQNREIVFYSVWKLLNIISSPPPLTEEERFQPRGHLLAYLQALGERGQQK</sequence>
<protein>
    <submittedName>
        <fullName evidence="1">Uncharacterized protein</fullName>
    </submittedName>
</protein>
<accession>A0A3N4K6D4</accession>
<dbReference type="AlphaFoldDB" id="A0A3N4K6D4"/>
<keyword evidence="2" id="KW-1185">Reference proteome</keyword>
<dbReference type="Proteomes" id="UP000276215">
    <property type="component" value="Unassembled WGS sequence"/>
</dbReference>
<dbReference type="OrthoDB" id="5272818at2759"/>
<gene>
    <name evidence="1" type="ORF">L873DRAFT_1797043</name>
</gene>
<organism evidence="1 2">
    <name type="scientific">Choiromyces venosus 120613-1</name>
    <dbReference type="NCBI Taxonomy" id="1336337"/>
    <lineage>
        <taxon>Eukaryota</taxon>
        <taxon>Fungi</taxon>
        <taxon>Dikarya</taxon>
        <taxon>Ascomycota</taxon>
        <taxon>Pezizomycotina</taxon>
        <taxon>Pezizomycetes</taxon>
        <taxon>Pezizales</taxon>
        <taxon>Tuberaceae</taxon>
        <taxon>Choiromyces</taxon>
    </lineage>
</organism>
<reference evidence="1 2" key="1">
    <citation type="journal article" date="2018" name="Nat. Ecol. Evol.">
        <title>Pezizomycetes genomes reveal the molecular basis of ectomycorrhizal truffle lifestyle.</title>
        <authorList>
            <person name="Murat C."/>
            <person name="Payen T."/>
            <person name="Noel B."/>
            <person name="Kuo A."/>
            <person name="Morin E."/>
            <person name="Chen J."/>
            <person name="Kohler A."/>
            <person name="Krizsan K."/>
            <person name="Balestrini R."/>
            <person name="Da Silva C."/>
            <person name="Montanini B."/>
            <person name="Hainaut M."/>
            <person name="Levati E."/>
            <person name="Barry K.W."/>
            <person name="Belfiori B."/>
            <person name="Cichocki N."/>
            <person name="Clum A."/>
            <person name="Dockter R.B."/>
            <person name="Fauchery L."/>
            <person name="Guy J."/>
            <person name="Iotti M."/>
            <person name="Le Tacon F."/>
            <person name="Lindquist E.A."/>
            <person name="Lipzen A."/>
            <person name="Malagnac F."/>
            <person name="Mello A."/>
            <person name="Molinier V."/>
            <person name="Miyauchi S."/>
            <person name="Poulain J."/>
            <person name="Riccioni C."/>
            <person name="Rubini A."/>
            <person name="Sitrit Y."/>
            <person name="Splivallo R."/>
            <person name="Traeger S."/>
            <person name="Wang M."/>
            <person name="Zifcakova L."/>
            <person name="Wipf D."/>
            <person name="Zambonelli A."/>
            <person name="Paolocci F."/>
            <person name="Nowrousian M."/>
            <person name="Ottonello S."/>
            <person name="Baldrian P."/>
            <person name="Spatafora J.W."/>
            <person name="Henrissat B."/>
            <person name="Nagy L.G."/>
            <person name="Aury J.M."/>
            <person name="Wincker P."/>
            <person name="Grigoriev I.V."/>
            <person name="Bonfante P."/>
            <person name="Martin F.M."/>
        </authorList>
    </citation>
    <scope>NUCLEOTIDE SEQUENCE [LARGE SCALE GENOMIC DNA]</scope>
    <source>
        <strain evidence="1 2">120613-1</strain>
    </source>
</reference>
<proteinExistence type="predicted"/>
<evidence type="ECO:0000313" key="1">
    <source>
        <dbReference type="EMBL" id="RPB06116.1"/>
    </source>
</evidence>
<evidence type="ECO:0000313" key="2">
    <source>
        <dbReference type="Proteomes" id="UP000276215"/>
    </source>
</evidence>